<dbReference type="Proteomes" id="UP001157017">
    <property type="component" value="Unassembled WGS sequence"/>
</dbReference>
<evidence type="ECO:0000256" key="1">
    <source>
        <dbReference type="SAM" id="MobiDB-lite"/>
    </source>
</evidence>
<gene>
    <name evidence="2" type="ORF">GCM10025868_02900</name>
</gene>
<evidence type="ECO:0000313" key="2">
    <source>
        <dbReference type="EMBL" id="GMA85040.1"/>
    </source>
</evidence>
<accession>A0ABQ6JCW1</accession>
<feature type="compositionally biased region" description="Low complexity" evidence="1">
    <location>
        <begin position="65"/>
        <end position="76"/>
    </location>
</feature>
<name>A0ABQ6JCW1_9ACTN</name>
<proteinExistence type="predicted"/>
<feature type="compositionally biased region" description="Gly residues" evidence="1">
    <location>
        <begin position="113"/>
        <end position="122"/>
    </location>
</feature>
<reference evidence="3" key="1">
    <citation type="journal article" date="2019" name="Int. J. Syst. Evol. Microbiol.">
        <title>The Global Catalogue of Microorganisms (GCM) 10K type strain sequencing project: providing services to taxonomists for standard genome sequencing and annotation.</title>
        <authorList>
            <consortium name="The Broad Institute Genomics Platform"/>
            <consortium name="The Broad Institute Genome Sequencing Center for Infectious Disease"/>
            <person name="Wu L."/>
            <person name="Ma J."/>
        </authorList>
    </citation>
    <scope>NUCLEOTIDE SEQUENCE [LARGE SCALE GENOMIC DNA]</scope>
    <source>
        <strain evidence="3">NBRC 108730</strain>
    </source>
</reference>
<protein>
    <submittedName>
        <fullName evidence="2">Uncharacterized protein</fullName>
    </submittedName>
</protein>
<feature type="region of interest" description="Disordered" evidence="1">
    <location>
        <begin position="61"/>
        <end position="122"/>
    </location>
</feature>
<evidence type="ECO:0000313" key="3">
    <source>
        <dbReference type="Proteomes" id="UP001157017"/>
    </source>
</evidence>
<organism evidence="2 3">
    <name type="scientific">Angustibacter aerolatus</name>
    <dbReference type="NCBI Taxonomy" id="1162965"/>
    <lineage>
        <taxon>Bacteria</taxon>
        <taxon>Bacillati</taxon>
        <taxon>Actinomycetota</taxon>
        <taxon>Actinomycetes</taxon>
        <taxon>Kineosporiales</taxon>
        <taxon>Kineosporiaceae</taxon>
    </lineage>
</organism>
<sequence length="122" mass="12284">MPPCRLRDPGVLRQVADVAVQLGQAGVDLVEAVAHLRQTGDQRGRLRAGGGEAVGHLLRPVGERPAPSAASALAPATCSVPSATCPDPSARPRAGREQAGAVRDLEGAAGERAGAGRGLVQA</sequence>
<dbReference type="EMBL" id="BSUZ01000001">
    <property type="protein sequence ID" value="GMA85040.1"/>
    <property type="molecule type" value="Genomic_DNA"/>
</dbReference>
<comment type="caution">
    <text evidence="2">The sequence shown here is derived from an EMBL/GenBank/DDBJ whole genome shotgun (WGS) entry which is preliminary data.</text>
</comment>
<keyword evidence="3" id="KW-1185">Reference proteome</keyword>